<dbReference type="InterPro" id="IPR011649">
    <property type="entry name" value="KaiB_domain"/>
</dbReference>
<reference evidence="3" key="1">
    <citation type="journal article" date="2019" name="Int. J. Syst. Evol. Microbiol.">
        <title>The Global Catalogue of Microorganisms (GCM) 10K type strain sequencing project: providing services to taxonomists for standard genome sequencing and annotation.</title>
        <authorList>
            <consortium name="The Broad Institute Genomics Platform"/>
            <consortium name="The Broad Institute Genome Sequencing Center for Infectious Disease"/>
            <person name="Wu L."/>
            <person name="Ma J."/>
        </authorList>
    </citation>
    <scope>NUCLEOTIDE SEQUENCE [LARGE SCALE GENOMIC DNA]</scope>
    <source>
        <strain evidence="3">CGMCC 1.15795</strain>
    </source>
</reference>
<dbReference type="Proteomes" id="UP001597197">
    <property type="component" value="Unassembled WGS sequence"/>
</dbReference>
<comment type="caution">
    <text evidence="2">The sequence shown here is derived from an EMBL/GenBank/DDBJ whole genome shotgun (WGS) entry which is preliminary data.</text>
</comment>
<dbReference type="PANTHER" id="PTHR41709">
    <property type="entry name" value="KAIB-LIKE PROTEIN 1"/>
    <property type="match status" value="1"/>
</dbReference>
<accession>A0ABW4QW16</accession>
<gene>
    <name evidence="2" type="ORF">ACFSDX_15095</name>
</gene>
<name>A0ABW4QW16_9BACT</name>
<dbReference type="RefSeq" id="WP_382314958.1">
    <property type="nucleotide sequence ID" value="NZ_JBHUFD010000005.1"/>
</dbReference>
<dbReference type="Pfam" id="PF07689">
    <property type="entry name" value="KaiB"/>
    <property type="match status" value="1"/>
</dbReference>
<dbReference type="SUPFAM" id="SSF52833">
    <property type="entry name" value="Thioredoxin-like"/>
    <property type="match status" value="1"/>
</dbReference>
<dbReference type="PANTHER" id="PTHR41709:SF2">
    <property type="entry name" value="CIRCADIAN CLOCK PROTEIN KAIB2"/>
    <property type="match status" value="1"/>
</dbReference>
<organism evidence="2 3">
    <name type="scientific">Hymenobacter bucti</name>
    <dbReference type="NCBI Taxonomy" id="1844114"/>
    <lineage>
        <taxon>Bacteria</taxon>
        <taxon>Pseudomonadati</taxon>
        <taxon>Bacteroidota</taxon>
        <taxon>Cytophagia</taxon>
        <taxon>Cytophagales</taxon>
        <taxon>Hymenobacteraceae</taxon>
        <taxon>Hymenobacter</taxon>
    </lineage>
</organism>
<evidence type="ECO:0000259" key="1">
    <source>
        <dbReference type="SMART" id="SM01248"/>
    </source>
</evidence>
<dbReference type="SMART" id="SM01248">
    <property type="entry name" value="KaiB"/>
    <property type="match status" value="1"/>
</dbReference>
<evidence type="ECO:0000313" key="2">
    <source>
        <dbReference type="EMBL" id="MFD1873773.1"/>
    </source>
</evidence>
<dbReference type="EMBL" id="JBHUFD010000005">
    <property type="protein sequence ID" value="MFD1873773.1"/>
    <property type="molecule type" value="Genomic_DNA"/>
</dbReference>
<keyword evidence="3" id="KW-1185">Reference proteome</keyword>
<protein>
    <submittedName>
        <fullName evidence="2">Circadian clock KaiB family protein</fullName>
    </submittedName>
</protein>
<feature type="domain" description="KaiB" evidence="1">
    <location>
        <begin position="13"/>
        <end position="94"/>
    </location>
</feature>
<dbReference type="Gene3D" id="3.40.30.10">
    <property type="entry name" value="Glutaredoxin"/>
    <property type="match status" value="1"/>
</dbReference>
<evidence type="ECO:0000313" key="3">
    <source>
        <dbReference type="Proteomes" id="UP001597197"/>
    </source>
</evidence>
<sequence length="96" mass="10407">MSPLPSEPEYDLYLFVAGSSATSLAAQRNIQAICSEHLSGRYSLQVVDAQQHPARAVAEELLGLPCLIKKRPGLVRRLVGDLSDRPRVLKALGLLA</sequence>
<dbReference type="InterPro" id="IPR036249">
    <property type="entry name" value="Thioredoxin-like_sf"/>
</dbReference>
<proteinExistence type="predicted"/>
<dbReference type="InterPro" id="IPR039022">
    <property type="entry name" value="KaiB-like"/>
</dbReference>